<dbReference type="InterPro" id="IPR016161">
    <property type="entry name" value="Ald_DH/histidinol_DH"/>
</dbReference>
<dbReference type="Gene3D" id="3.40.309.10">
    <property type="entry name" value="Aldehyde Dehydrogenase, Chain A, domain 2"/>
    <property type="match status" value="1"/>
</dbReference>
<dbReference type="Proteomes" id="UP000596427">
    <property type="component" value="Chromosome"/>
</dbReference>
<name>A0A974PR06_9HYPH</name>
<proteinExistence type="inferred from homology"/>
<evidence type="ECO:0000313" key="5">
    <source>
        <dbReference type="Proteomes" id="UP000596427"/>
    </source>
</evidence>
<dbReference type="KEGG" id="xdi:EZH22_05690"/>
<gene>
    <name evidence="4" type="ORF">EZH22_05690</name>
</gene>
<accession>A0A974PR06</accession>
<dbReference type="GO" id="GO:0016620">
    <property type="term" value="F:oxidoreductase activity, acting on the aldehyde or oxo group of donors, NAD or NADP as acceptor"/>
    <property type="evidence" value="ECO:0007669"/>
    <property type="project" value="InterPro"/>
</dbReference>
<feature type="domain" description="Aldehyde dehydrogenase" evidence="3">
    <location>
        <begin position="22"/>
        <end position="412"/>
    </location>
</feature>
<dbReference type="PANTHER" id="PTHR42804:SF1">
    <property type="entry name" value="ALDEHYDE DEHYDROGENASE-RELATED"/>
    <property type="match status" value="1"/>
</dbReference>
<dbReference type="EMBL" id="CP063362">
    <property type="protein sequence ID" value="QRG07866.1"/>
    <property type="molecule type" value="Genomic_DNA"/>
</dbReference>
<sequence length="469" mass="49548">MVVYNRNFIGGRRMEPLGGGLCEVRSPFNGEWVGVAPLASRADVDLAVRAARHAIDAGVWSGHPLSQRMNVVERFLSSYVERLPSLLTLVTRENAIPLRFNALLGDGLATQAATYLEAARSRTHGCGKAAEDMTITCKPAGLVAAMPAWNAPHTMAVGWLIPALLAGCAVILALNPITALDGQVIGELMMEAGLPEGVLSILVTVGETADHLAGHPDVDRVALSTSGPDGRRLASIASSRSNPLTLETGRRSAAIILPDVDISSAVEGLRDISLFASGQWPARQDRFLVPRHRQSELVAALRQATGLLRLGDPLAPDTDIGPLISRQQRSAVMDAIERGAAEGAELVLGGAPVDISGAIGAFLQPAVLSNTPPQTSMTRETIRPVILVIPYDEIDQAIQISNDGGYGASAAVDLRAGARVVAGRLEVVSINGPGGAQREASSHQNLRGMGWMHSVRGPDEFIEWQALSM</sequence>
<dbReference type="Gene3D" id="3.40.605.10">
    <property type="entry name" value="Aldehyde Dehydrogenase, Chain A, domain 1"/>
    <property type="match status" value="1"/>
</dbReference>
<evidence type="ECO:0000256" key="2">
    <source>
        <dbReference type="ARBA" id="ARBA00023002"/>
    </source>
</evidence>
<protein>
    <submittedName>
        <fullName evidence="4">Aldehyde dehydrogenase family protein</fullName>
    </submittedName>
</protein>
<dbReference type="PANTHER" id="PTHR42804">
    <property type="entry name" value="ALDEHYDE DEHYDROGENASE"/>
    <property type="match status" value="1"/>
</dbReference>
<organism evidence="4 5">
    <name type="scientific">Xanthobacter dioxanivorans</name>
    <dbReference type="NCBI Taxonomy" id="2528964"/>
    <lineage>
        <taxon>Bacteria</taxon>
        <taxon>Pseudomonadati</taxon>
        <taxon>Pseudomonadota</taxon>
        <taxon>Alphaproteobacteria</taxon>
        <taxon>Hyphomicrobiales</taxon>
        <taxon>Xanthobacteraceae</taxon>
        <taxon>Xanthobacter</taxon>
    </lineage>
</organism>
<evidence type="ECO:0000259" key="3">
    <source>
        <dbReference type="Pfam" id="PF00171"/>
    </source>
</evidence>
<keyword evidence="2" id="KW-0560">Oxidoreductase</keyword>
<evidence type="ECO:0000256" key="1">
    <source>
        <dbReference type="ARBA" id="ARBA00009986"/>
    </source>
</evidence>
<dbReference type="AlphaFoldDB" id="A0A974PR06"/>
<comment type="similarity">
    <text evidence="1">Belongs to the aldehyde dehydrogenase family.</text>
</comment>
<dbReference type="Pfam" id="PF00171">
    <property type="entry name" value="Aldedh"/>
    <property type="match status" value="1"/>
</dbReference>
<dbReference type="RefSeq" id="WP_203194778.1">
    <property type="nucleotide sequence ID" value="NZ_CP063362.1"/>
</dbReference>
<keyword evidence="5" id="KW-1185">Reference proteome</keyword>
<reference evidence="4 5" key="1">
    <citation type="submission" date="2020-10" db="EMBL/GenBank/DDBJ databases">
        <title>Degradation of 1,4-Dioxane by Xanthobacter sp. YN2, via a Novel Group-2 Soluble Di-Iron Monooxygenase.</title>
        <authorList>
            <person name="Ma F."/>
            <person name="Wang Y."/>
            <person name="Yang J."/>
            <person name="Guo H."/>
            <person name="Su D."/>
            <person name="Yu L."/>
        </authorList>
    </citation>
    <scope>NUCLEOTIDE SEQUENCE [LARGE SCALE GENOMIC DNA]</scope>
    <source>
        <strain evidence="4 5">YN2</strain>
    </source>
</reference>
<dbReference type="SUPFAM" id="SSF53720">
    <property type="entry name" value="ALDH-like"/>
    <property type="match status" value="1"/>
</dbReference>
<dbReference type="InterPro" id="IPR016162">
    <property type="entry name" value="Ald_DH_N"/>
</dbReference>
<dbReference type="InterPro" id="IPR015590">
    <property type="entry name" value="Aldehyde_DH_dom"/>
</dbReference>
<evidence type="ECO:0000313" key="4">
    <source>
        <dbReference type="EMBL" id="QRG07866.1"/>
    </source>
</evidence>
<dbReference type="InterPro" id="IPR016163">
    <property type="entry name" value="Ald_DH_C"/>
</dbReference>